<dbReference type="FunFam" id="3.40.50.2000:FF:000056">
    <property type="entry name" value="Glycosyltransferase"/>
    <property type="match status" value="1"/>
</dbReference>
<evidence type="ECO:0000313" key="7">
    <source>
        <dbReference type="Proteomes" id="UP000734854"/>
    </source>
</evidence>
<dbReference type="PANTHER" id="PTHR11926">
    <property type="entry name" value="GLUCOSYL/GLUCURONOSYL TRANSFERASES"/>
    <property type="match status" value="1"/>
</dbReference>
<evidence type="ECO:0000256" key="5">
    <source>
        <dbReference type="RuleBase" id="RU362057"/>
    </source>
</evidence>
<dbReference type="CDD" id="cd03784">
    <property type="entry name" value="GT1_Gtf-like"/>
    <property type="match status" value="1"/>
</dbReference>
<evidence type="ECO:0000256" key="1">
    <source>
        <dbReference type="ARBA" id="ARBA00009995"/>
    </source>
</evidence>
<dbReference type="GO" id="GO:0080044">
    <property type="term" value="F:quercetin 7-O-glucosyltransferase activity"/>
    <property type="evidence" value="ECO:0007669"/>
    <property type="project" value="TreeGrafter"/>
</dbReference>
<evidence type="ECO:0000256" key="3">
    <source>
        <dbReference type="ARBA" id="ARBA00022679"/>
    </source>
</evidence>
<protein>
    <recommendedName>
        <fullName evidence="5">Glycosyltransferase</fullName>
        <ecNumber evidence="5">2.4.1.-</ecNumber>
    </recommendedName>
</protein>
<keyword evidence="2 4" id="KW-0328">Glycosyltransferase</keyword>
<dbReference type="InterPro" id="IPR035595">
    <property type="entry name" value="UDP_glycos_trans_CS"/>
</dbReference>
<keyword evidence="3 4" id="KW-0808">Transferase</keyword>
<name>A0A8J5BIB0_ZINOF</name>
<evidence type="ECO:0000313" key="6">
    <source>
        <dbReference type="EMBL" id="KAG6472636.1"/>
    </source>
</evidence>
<dbReference type="GO" id="GO:0080043">
    <property type="term" value="F:quercetin 3-O-glucosyltransferase activity"/>
    <property type="evidence" value="ECO:0007669"/>
    <property type="project" value="TreeGrafter"/>
</dbReference>
<dbReference type="EC" id="2.4.1.-" evidence="5"/>
<dbReference type="Pfam" id="PF00201">
    <property type="entry name" value="UDPGT"/>
    <property type="match status" value="1"/>
</dbReference>
<organism evidence="6 7">
    <name type="scientific">Zingiber officinale</name>
    <name type="common">Ginger</name>
    <name type="synonym">Amomum zingiber</name>
    <dbReference type="NCBI Taxonomy" id="94328"/>
    <lineage>
        <taxon>Eukaryota</taxon>
        <taxon>Viridiplantae</taxon>
        <taxon>Streptophyta</taxon>
        <taxon>Embryophyta</taxon>
        <taxon>Tracheophyta</taxon>
        <taxon>Spermatophyta</taxon>
        <taxon>Magnoliopsida</taxon>
        <taxon>Liliopsida</taxon>
        <taxon>Zingiberales</taxon>
        <taxon>Zingiberaceae</taxon>
        <taxon>Zingiber</taxon>
    </lineage>
</organism>
<dbReference type="Proteomes" id="UP000734854">
    <property type="component" value="Unassembled WGS sequence"/>
</dbReference>
<reference evidence="6 7" key="1">
    <citation type="submission" date="2020-08" db="EMBL/GenBank/DDBJ databases">
        <title>Plant Genome Project.</title>
        <authorList>
            <person name="Zhang R.-G."/>
        </authorList>
    </citation>
    <scope>NUCLEOTIDE SEQUENCE [LARGE SCALE GENOMIC DNA]</scope>
    <source>
        <tissue evidence="6">Rhizome</tissue>
    </source>
</reference>
<comment type="caution">
    <text evidence="6">The sequence shown here is derived from an EMBL/GenBank/DDBJ whole genome shotgun (WGS) entry which is preliminary data.</text>
</comment>
<evidence type="ECO:0000256" key="4">
    <source>
        <dbReference type="RuleBase" id="RU003718"/>
    </source>
</evidence>
<evidence type="ECO:0000256" key="2">
    <source>
        <dbReference type="ARBA" id="ARBA00022676"/>
    </source>
</evidence>
<dbReference type="PANTHER" id="PTHR11926:SF1498">
    <property type="entry name" value="GLYCOSYLTRANSFERASE"/>
    <property type="match status" value="1"/>
</dbReference>
<gene>
    <name evidence="6" type="ORF">ZIOFF_070110</name>
</gene>
<comment type="similarity">
    <text evidence="1 4">Belongs to the UDP-glycosyltransferase family.</text>
</comment>
<dbReference type="PROSITE" id="PS00375">
    <property type="entry name" value="UDPGT"/>
    <property type="match status" value="1"/>
</dbReference>
<accession>A0A8J5BIB0</accession>
<dbReference type="EMBL" id="JACMSC010000020">
    <property type="protein sequence ID" value="KAG6472636.1"/>
    <property type="molecule type" value="Genomic_DNA"/>
</dbReference>
<dbReference type="AlphaFoldDB" id="A0A8J5BIB0"/>
<proteinExistence type="inferred from homology"/>
<dbReference type="InterPro" id="IPR002213">
    <property type="entry name" value="UDP_glucos_trans"/>
</dbReference>
<dbReference type="FunFam" id="3.40.50.2000:FF:000065">
    <property type="entry name" value="Glycosyltransferase"/>
    <property type="match status" value="1"/>
</dbReference>
<dbReference type="OrthoDB" id="5835829at2759"/>
<keyword evidence="7" id="KW-1185">Reference proteome</keyword>
<sequence length="473" mass="52962">MSSLRPHAVVVSFPAPGQLNPTLDLANLLHLRGFLVTFVNTSSGLHRILQTSQAFPPESDLLRFETIPDGYSLDSAGAPNNEELRRSINRTCAAHLGQLLRRLKQDPVLPPVSCVVANFLIASEAVGAAEEMGIPFFVLWTTSACSLLGSLHLRDLIRRGYAPLKDQSFLTNEYLDTPIDWIPGFEGIRLRDLSSFIRTTNPNQFFLNCEMEEVACAQRASGVILNTFDEMEGKVLDAIKASLPRAHAVGPLFLLLNQMKGVPKNLNLFEEDRGYKEWLNSQRHASVVYVCFGSLARLRSEQLMEFAWGLADSKHPFLLSIRPDLVENVDGGLPEEFIREVEGRGWVMNWCDQGRVLRHSSIGGFLTHGGWNSMLESVCSGVPMLIWPGFADQFTNCRFACVDWGIAMEIEQEVKREQIRKLVVELMEGEKGQEMRKKVMKWKEMAEQATNAEGGSSYANLMTLTEALCRNEV</sequence>